<reference evidence="1" key="1">
    <citation type="submission" date="2021-02" db="EMBL/GenBank/DDBJ databases">
        <authorList>
            <person name="Dougan E. K."/>
            <person name="Rhodes N."/>
            <person name="Thang M."/>
            <person name="Chan C."/>
        </authorList>
    </citation>
    <scope>NUCLEOTIDE SEQUENCE</scope>
</reference>
<dbReference type="AlphaFoldDB" id="A0A812WWG8"/>
<gene>
    <name evidence="1" type="ORF">SPIL2461_LOCUS19969</name>
</gene>
<protein>
    <submittedName>
        <fullName evidence="1">Uncharacterized protein</fullName>
    </submittedName>
</protein>
<proteinExistence type="predicted"/>
<dbReference type="Proteomes" id="UP000649617">
    <property type="component" value="Unassembled WGS sequence"/>
</dbReference>
<name>A0A812WWG8_SYMPI</name>
<dbReference type="OrthoDB" id="420238at2759"/>
<accession>A0A812WWG8</accession>
<sequence>NEHSRSLERLCVQEMKASRQEDVAMILSKIKNVSDFNKTLRWMILDESDGLFSQWKDAVSLSASLAKMATRCASLDTLERTFERTQG</sequence>
<feature type="non-terminal residue" evidence="1">
    <location>
        <position position="87"/>
    </location>
</feature>
<evidence type="ECO:0000313" key="1">
    <source>
        <dbReference type="EMBL" id="CAE7707022.1"/>
    </source>
</evidence>
<organism evidence="1 2">
    <name type="scientific">Symbiodinium pilosum</name>
    <name type="common">Dinoflagellate</name>
    <dbReference type="NCBI Taxonomy" id="2952"/>
    <lineage>
        <taxon>Eukaryota</taxon>
        <taxon>Sar</taxon>
        <taxon>Alveolata</taxon>
        <taxon>Dinophyceae</taxon>
        <taxon>Suessiales</taxon>
        <taxon>Symbiodiniaceae</taxon>
        <taxon>Symbiodinium</taxon>
    </lineage>
</organism>
<evidence type="ECO:0000313" key="2">
    <source>
        <dbReference type="Proteomes" id="UP000649617"/>
    </source>
</evidence>
<keyword evidence="2" id="KW-1185">Reference proteome</keyword>
<comment type="caution">
    <text evidence="1">The sequence shown here is derived from an EMBL/GenBank/DDBJ whole genome shotgun (WGS) entry which is preliminary data.</text>
</comment>
<dbReference type="EMBL" id="CAJNIZ010044980">
    <property type="protein sequence ID" value="CAE7707022.1"/>
    <property type="molecule type" value="Genomic_DNA"/>
</dbReference>